<evidence type="ECO:0000313" key="2">
    <source>
        <dbReference type="Proteomes" id="UP001347796"/>
    </source>
</evidence>
<evidence type="ECO:0000313" key="1">
    <source>
        <dbReference type="EMBL" id="KAK6179372.1"/>
    </source>
</evidence>
<gene>
    <name evidence="1" type="ORF">SNE40_011752</name>
</gene>
<protein>
    <submittedName>
        <fullName evidence="1">Uncharacterized protein</fullName>
    </submittedName>
</protein>
<keyword evidence="2" id="KW-1185">Reference proteome</keyword>
<reference evidence="1 2" key="1">
    <citation type="submission" date="2024-01" db="EMBL/GenBank/DDBJ databases">
        <title>The genome of the rayed Mediterranean limpet Patella caerulea (Linnaeus, 1758).</title>
        <authorList>
            <person name="Anh-Thu Weber A."/>
            <person name="Halstead-Nussloch G."/>
        </authorList>
    </citation>
    <scope>NUCLEOTIDE SEQUENCE [LARGE SCALE GENOMIC DNA]</scope>
    <source>
        <strain evidence="1">AATW-2023a</strain>
        <tissue evidence="1">Whole specimen</tissue>
    </source>
</reference>
<dbReference type="Proteomes" id="UP001347796">
    <property type="component" value="Unassembled WGS sequence"/>
</dbReference>
<dbReference type="EMBL" id="JAZGQO010000008">
    <property type="protein sequence ID" value="KAK6179372.1"/>
    <property type="molecule type" value="Genomic_DNA"/>
</dbReference>
<accession>A0AAN8JKD7</accession>
<comment type="caution">
    <text evidence="1">The sequence shown here is derived from an EMBL/GenBank/DDBJ whole genome shotgun (WGS) entry which is preliminary data.</text>
</comment>
<dbReference type="AlphaFoldDB" id="A0AAN8JKD7"/>
<proteinExistence type="predicted"/>
<organism evidence="1 2">
    <name type="scientific">Patella caerulea</name>
    <name type="common">Rayed Mediterranean limpet</name>
    <dbReference type="NCBI Taxonomy" id="87958"/>
    <lineage>
        <taxon>Eukaryota</taxon>
        <taxon>Metazoa</taxon>
        <taxon>Spiralia</taxon>
        <taxon>Lophotrochozoa</taxon>
        <taxon>Mollusca</taxon>
        <taxon>Gastropoda</taxon>
        <taxon>Patellogastropoda</taxon>
        <taxon>Patelloidea</taxon>
        <taxon>Patellidae</taxon>
        <taxon>Patella</taxon>
    </lineage>
</organism>
<name>A0AAN8JKD7_PATCE</name>
<sequence>MTDVTDVDKLCDPFTDNPELRSLTTGIIASDSDSVNSDDFEAVGQAIQNKLDNLSCDQEKLSRKDTIRTLQDLESGITSGKKNVHIEPRILFSRLSAIACRQDTKVEPF</sequence>